<gene>
    <name evidence="1" type="ORF">MEDL_18074</name>
</gene>
<proteinExistence type="predicted"/>
<name>A0A8S3R642_MYTED</name>
<comment type="caution">
    <text evidence="1">The sequence shown here is derived from an EMBL/GenBank/DDBJ whole genome shotgun (WGS) entry which is preliminary data.</text>
</comment>
<dbReference type="Proteomes" id="UP000683360">
    <property type="component" value="Unassembled WGS sequence"/>
</dbReference>
<evidence type="ECO:0000313" key="1">
    <source>
        <dbReference type="EMBL" id="CAG2203537.1"/>
    </source>
</evidence>
<protein>
    <submittedName>
        <fullName evidence="1">Uncharacterized protein</fullName>
    </submittedName>
</protein>
<dbReference type="EMBL" id="CAJPWZ010000923">
    <property type="protein sequence ID" value="CAG2203537.1"/>
    <property type="molecule type" value="Genomic_DNA"/>
</dbReference>
<sequence length="244" mass="27347">MTQEEGNEALSFPAQFPDGSFASSSARLLSDDNRFSSDSSYIFYAQYLAELEQVMFKVSIALRKGSGKDKADAPLLDEDDGQTVCDFVDRFVSCQLPGDTTDPELHEIVTSVQQHSKNYSKSCKKNGTTYRFNFPRPPSEKTFISKTRSLADPSIKKSPQYMKDYAKSVLNKLWTVINDEHLQNITTHSLFAGAGITETEFEEASNNLTKKGTVTLKRTPSDLWTNQYVAGMPIWIYSSSQTRA</sequence>
<keyword evidence="2" id="KW-1185">Reference proteome</keyword>
<dbReference type="OrthoDB" id="10040528at2759"/>
<evidence type="ECO:0000313" key="2">
    <source>
        <dbReference type="Proteomes" id="UP000683360"/>
    </source>
</evidence>
<reference evidence="1" key="1">
    <citation type="submission" date="2021-03" db="EMBL/GenBank/DDBJ databases">
        <authorList>
            <person name="Bekaert M."/>
        </authorList>
    </citation>
    <scope>NUCLEOTIDE SEQUENCE</scope>
</reference>
<organism evidence="1 2">
    <name type="scientific">Mytilus edulis</name>
    <name type="common">Blue mussel</name>
    <dbReference type="NCBI Taxonomy" id="6550"/>
    <lineage>
        <taxon>Eukaryota</taxon>
        <taxon>Metazoa</taxon>
        <taxon>Spiralia</taxon>
        <taxon>Lophotrochozoa</taxon>
        <taxon>Mollusca</taxon>
        <taxon>Bivalvia</taxon>
        <taxon>Autobranchia</taxon>
        <taxon>Pteriomorphia</taxon>
        <taxon>Mytilida</taxon>
        <taxon>Mytiloidea</taxon>
        <taxon>Mytilidae</taxon>
        <taxon>Mytilinae</taxon>
        <taxon>Mytilus</taxon>
    </lineage>
</organism>
<dbReference type="AlphaFoldDB" id="A0A8S3R642"/>
<accession>A0A8S3R642</accession>